<reference evidence="2" key="1">
    <citation type="journal article" date="2019" name="Int. J. Syst. Evol. Microbiol.">
        <title>The Global Catalogue of Microorganisms (GCM) 10K type strain sequencing project: providing services to taxonomists for standard genome sequencing and annotation.</title>
        <authorList>
            <consortium name="The Broad Institute Genomics Platform"/>
            <consortium name="The Broad Institute Genome Sequencing Center for Infectious Disease"/>
            <person name="Wu L."/>
            <person name="Ma J."/>
        </authorList>
    </citation>
    <scope>NUCLEOTIDE SEQUENCE [LARGE SCALE GENOMIC DNA]</scope>
    <source>
        <strain evidence="2">NBRC 106593</strain>
    </source>
</reference>
<dbReference type="RefSeq" id="WP_377822735.1">
    <property type="nucleotide sequence ID" value="NZ_JBHSWJ010000002.1"/>
</dbReference>
<name>A0ABW2ATY4_9MICO</name>
<gene>
    <name evidence="1" type="ORF">ACFQBT_11245</name>
</gene>
<dbReference type="EMBL" id="JBHSWJ010000002">
    <property type="protein sequence ID" value="MFC6714358.1"/>
    <property type="molecule type" value="Genomic_DNA"/>
</dbReference>
<organism evidence="1 2">
    <name type="scientific">Branchiibius cervicis</name>
    <dbReference type="NCBI Taxonomy" id="908252"/>
    <lineage>
        <taxon>Bacteria</taxon>
        <taxon>Bacillati</taxon>
        <taxon>Actinomycetota</taxon>
        <taxon>Actinomycetes</taxon>
        <taxon>Micrococcales</taxon>
        <taxon>Dermacoccaceae</taxon>
        <taxon>Branchiibius</taxon>
    </lineage>
</organism>
<accession>A0ABW2ATY4</accession>
<sequence>MSTVDASGAIHGSDGKFAGHVAGEPDPAVTLAGVTQASPDLDQINAANLDMAEQIIQIQQDLDEKVAELQARQMAAALVADGGLPDGAFAEISFDEDDGDLTATIWSQGDYNLLACSDPMTGDQAVAFQQRYGDGTDVGLDVDKIRRSVLSPMERVLGAQPSQAVGTLTAARWQSSRDDLARAELTTVRDRVREQCPTARYVGVIDSDGSYELDAVTDVQGNTLPFEDPGDGEIFDALQTPGESGYGNIDGTGLAPRWSRGKYHRLYDLDNISGVAL</sequence>
<proteinExistence type="predicted"/>
<keyword evidence="2" id="KW-1185">Reference proteome</keyword>
<evidence type="ECO:0000313" key="2">
    <source>
        <dbReference type="Proteomes" id="UP001596356"/>
    </source>
</evidence>
<evidence type="ECO:0000313" key="1">
    <source>
        <dbReference type="EMBL" id="MFC6714358.1"/>
    </source>
</evidence>
<protein>
    <submittedName>
        <fullName evidence="1">Uncharacterized protein</fullName>
    </submittedName>
</protein>
<dbReference type="Proteomes" id="UP001596356">
    <property type="component" value="Unassembled WGS sequence"/>
</dbReference>
<comment type="caution">
    <text evidence="1">The sequence shown here is derived from an EMBL/GenBank/DDBJ whole genome shotgun (WGS) entry which is preliminary data.</text>
</comment>